<dbReference type="AlphaFoldDB" id="A0A366R010"/>
<feature type="transmembrane region" description="Helical" evidence="1">
    <location>
        <begin position="20"/>
        <end position="40"/>
    </location>
</feature>
<dbReference type="EMBL" id="QKXC01000261">
    <property type="protein sequence ID" value="RBR09590.1"/>
    <property type="molecule type" value="Genomic_DNA"/>
</dbReference>
<reference evidence="2 3" key="1">
    <citation type="submission" date="2018-06" db="EMBL/GenBank/DDBJ databases">
        <title>Fusarium incarnatum-equiseti species complex species 28.</title>
        <authorList>
            <person name="Gardiner D.M."/>
        </authorList>
    </citation>
    <scope>NUCLEOTIDE SEQUENCE [LARGE SCALE GENOMIC DNA]</scope>
    <source>
        <strain evidence="2 3">FIESC_28</strain>
    </source>
</reference>
<accession>A0A366R010</accession>
<sequence>MSSSLWYGVTPWVTNMGYQNAFIVAACVSLAQFALAFVFVRYGKPMRRSSAAKYARYVQRAKADGLAH</sequence>
<dbReference type="Proteomes" id="UP000253153">
    <property type="component" value="Unassembled WGS sequence"/>
</dbReference>
<comment type="caution">
    <text evidence="2">The sequence shown here is derived from an EMBL/GenBank/DDBJ whole genome shotgun (WGS) entry which is preliminary data.</text>
</comment>
<dbReference type="GeneID" id="41999240"/>
<dbReference type="RefSeq" id="XP_031012007.1">
    <property type="nucleotide sequence ID" value="XM_031163944.1"/>
</dbReference>
<keyword evidence="1" id="KW-1133">Transmembrane helix</keyword>
<protein>
    <submittedName>
        <fullName evidence="2">Uncharacterized protein</fullName>
    </submittedName>
</protein>
<keyword evidence="3" id="KW-1185">Reference proteome</keyword>
<evidence type="ECO:0000313" key="3">
    <source>
        <dbReference type="Proteomes" id="UP000253153"/>
    </source>
</evidence>
<organism evidence="2 3">
    <name type="scientific">Fusarium coffeatum</name>
    <dbReference type="NCBI Taxonomy" id="231269"/>
    <lineage>
        <taxon>Eukaryota</taxon>
        <taxon>Fungi</taxon>
        <taxon>Dikarya</taxon>
        <taxon>Ascomycota</taxon>
        <taxon>Pezizomycotina</taxon>
        <taxon>Sordariomycetes</taxon>
        <taxon>Hypocreomycetidae</taxon>
        <taxon>Hypocreales</taxon>
        <taxon>Nectriaceae</taxon>
        <taxon>Fusarium</taxon>
        <taxon>Fusarium incarnatum-equiseti species complex</taxon>
    </lineage>
</organism>
<evidence type="ECO:0000256" key="1">
    <source>
        <dbReference type="SAM" id="Phobius"/>
    </source>
</evidence>
<evidence type="ECO:0000313" key="2">
    <source>
        <dbReference type="EMBL" id="RBR09590.1"/>
    </source>
</evidence>
<gene>
    <name evidence="2" type="ORF">FIESC28_09809</name>
</gene>
<keyword evidence="1" id="KW-0812">Transmembrane</keyword>
<keyword evidence="1" id="KW-0472">Membrane</keyword>
<dbReference type="OrthoDB" id="5215911at2759"/>
<proteinExistence type="predicted"/>
<name>A0A366R010_9HYPO</name>